<sequence length="53" mass="5902">MLPLKENREAAKGKFAEGRSISPKLIGPGPSKNIRRTVTEQWSATRGLEPYSF</sequence>
<reference evidence="2 3" key="1">
    <citation type="submission" date="2011-02" db="EMBL/GenBank/DDBJ databases">
        <authorList>
            <person name="Weinstock G."/>
            <person name="Sodergren E."/>
            <person name="Clifton S."/>
            <person name="Fulton L."/>
            <person name="Fulton B."/>
            <person name="Courtney L."/>
            <person name="Fronick C."/>
            <person name="Harrison M."/>
            <person name="Strong C."/>
            <person name="Farmer C."/>
            <person name="Delahaunty K."/>
            <person name="Markovic C."/>
            <person name="Hall O."/>
            <person name="Minx P."/>
            <person name="Tomlinson C."/>
            <person name="Mitreva M."/>
            <person name="Hou S."/>
            <person name="Chen J."/>
            <person name="Wollam A."/>
            <person name="Pepin K.H."/>
            <person name="Johnson M."/>
            <person name="Bhonagiri V."/>
            <person name="Zhang X."/>
            <person name="Suruliraj S."/>
            <person name="Warren W."/>
            <person name="Chinwalla A."/>
            <person name="Mardis E.R."/>
            <person name="Wilson R.K."/>
        </authorList>
    </citation>
    <scope>NUCLEOTIDE SEQUENCE [LARGE SCALE GENOMIC DNA]</scope>
    <source>
        <strain evidence="2 3">YIT 11859</strain>
    </source>
</reference>
<feature type="compositionally biased region" description="Basic and acidic residues" evidence="1">
    <location>
        <begin position="1"/>
        <end position="17"/>
    </location>
</feature>
<evidence type="ECO:0000313" key="3">
    <source>
        <dbReference type="Proteomes" id="UP000005156"/>
    </source>
</evidence>
<gene>
    <name evidence="2" type="ORF">HMPREF9439_01689</name>
</gene>
<feature type="region of interest" description="Disordered" evidence="1">
    <location>
        <begin position="1"/>
        <end position="41"/>
    </location>
</feature>
<comment type="caution">
    <text evidence="2">The sequence shown here is derived from an EMBL/GenBank/DDBJ whole genome shotgun (WGS) entry which is preliminary data.</text>
</comment>
<organism evidence="2 3">
    <name type="scientific">Parasutterella excrementihominis YIT 11859</name>
    <dbReference type="NCBI Taxonomy" id="762966"/>
    <lineage>
        <taxon>Bacteria</taxon>
        <taxon>Pseudomonadati</taxon>
        <taxon>Pseudomonadota</taxon>
        <taxon>Betaproteobacteria</taxon>
        <taxon>Burkholderiales</taxon>
        <taxon>Sutterellaceae</taxon>
        <taxon>Parasutterella</taxon>
    </lineage>
</organism>
<dbReference type="EMBL" id="AFBP01000050">
    <property type="protein sequence ID" value="EGG53827.1"/>
    <property type="molecule type" value="Genomic_DNA"/>
</dbReference>
<dbReference type="Proteomes" id="UP000005156">
    <property type="component" value="Unassembled WGS sequence"/>
</dbReference>
<keyword evidence="3" id="KW-1185">Reference proteome</keyword>
<evidence type="ECO:0000313" key="2">
    <source>
        <dbReference type="EMBL" id="EGG53827.1"/>
    </source>
</evidence>
<protein>
    <submittedName>
        <fullName evidence="2">Uncharacterized protein</fullName>
    </submittedName>
</protein>
<accession>F3QL72</accession>
<dbReference type="HOGENOM" id="CLU_3064396_0_0_4"/>
<dbReference type="AlphaFoldDB" id="F3QL72"/>
<evidence type="ECO:0000256" key="1">
    <source>
        <dbReference type="SAM" id="MobiDB-lite"/>
    </source>
</evidence>
<name>F3QL72_9BURK</name>
<proteinExistence type="predicted"/>